<protein>
    <submittedName>
        <fullName evidence="1">Uncharacterized protein</fullName>
    </submittedName>
</protein>
<name>A0A0A0L6B1_CUCSA</name>
<dbReference type="Proteomes" id="UP000029981">
    <property type="component" value="Chromosome 3"/>
</dbReference>
<gene>
    <name evidence="1" type="ORF">Csa_3G178540</name>
</gene>
<sequence length="90" mass="9628">MVCGISLRRKRVAVFLCGGTFRALVLRGAARKKEKLSGNSNSTGSYTGCPTRLHPTSISCCEDTCARKVEAHLARTILVDQSETSTPGLS</sequence>
<dbReference type="AlphaFoldDB" id="A0A0A0L6B1"/>
<keyword evidence="2" id="KW-1185">Reference proteome</keyword>
<reference evidence="1 2" key="1">
    <citation type="journal article" date="2009" name="Nat. Genet.">
        <title>The genome of the cucumber, Cucumis sativus L.</title>
        <authorList>
            <person name="Huang S."/>
            <person name="Li R."/>
            <person name="Zhang Z."/>
            <person name="Li L."/>
            <person name="Gu X."/>
            <person name="Fan W."/>
            <person name="Lucas W.J."/>
            <person name="Wang X."/>
            <person name="Xie B."/>
            <person name="Ni P."/>
            <person name="Ren Y."/>
            <person name="Zhu H."/>
            <person name="Li J."/>
            <person name="Lin K."/>
            <person name="Jin W."/>
            <person name="Fei Z."/>
            <person name="Li G."/>
            <person name="Staub J."/>
            <person name="Kilian A."/>
            <person name="van der Vossen E.A."/>
            <person name="Wu Y."/>
            <person name="Guo J."/>
            <person name="He J."/>
            <person name="Jia Z."/>
            <person name="Ren Y."/>
            <person name="Tian G."/>
            <person name="Lu Y."/>
            <person name="Ruan J."/>
            <person name="Qian W."/>
            <person name="Wang M."/>
            <person name="Huang Q."/>
            <person name="Li B."/>
            <person name="Xuan Z."/>
            <person name="Cao J."/>
            <person name="Asan"/>
            <person name="Wu Z."/>
            <person name="Zhang J."/>
            <person name="Cai Q."/>
            <person name="Bai Y."/>
            <person name="Zhao B."/>
            <person name="Han Y."/>
            <person name="Li Y."/>
            <person name="Li X."/>
            <person name="Wang S."/>
            <person name="Shi Q."/>
            <person name="Liu S."/>
            <person name="Cho W.K."/>
            <person name="Kim J.Y."/>
            <person name="Xu Y."/>
            <person name="Heller-Uszynska K."/>
            <person name="Miao H."/>
            <person name="Cheng Z."/>
            <person name="Zhang S."/>
            <person name="Wu J."/>
            <person name="Yang Y."/>
            <person name="Kang H."/>
            <person name="Li M."/>
            <person name="Liang H."/>
            <person name="Ren X."/>
            <person name="Shi Z."/>
            <person name="Wen M."/>
            <person name="Jian M."/>
            <person name="Yang H."/>
            <person name="Zhang G."/>
            <person name="Yang Z."/>
            <person name="Chen R."/>
            <person name="Liu S."/>
            <person name="Li J."/>
            <person name="Ma L."/>
            <person name="Liu H."/>
            <person name="Zhou Y."/>
            <person name="Zhao J."/>
            <person name="Fang X."/>
            <person name="Li G."/>
            <person name="Fang L."/>
            <person name="Li Y."/>
            <person name="Liu D."/>
            <person name="Zheng H."/>
            <person name="Zhang Y."/>
            <person name="Qin N."/>
            <person name="Li Z."/>
            <person name="Yang G."/>
            <person name="Yang S."/>
            <person name="Bolund L."/>
            <person name="Kristiansen K."/>
            <person name="Zheng H."/>
            <person name="Li S."/>
            <person name="Zhang X."/>
            <person name="Yang H."/>
            <person name="Wang J."/>
            <person name="Sun R."/>
            <person name="Zhang B."/>
            <person name="Jiang S."/>
            <person name="Wang J."/>
            <person name="Du Y."/>
            <person name="Li S."/>
        </authorList>
    </citation>
    <scope>NUCLEOTIDE SEQUENCE [LARGE SCALE GENOMIC DNA]</scope>
    <source>
        <strain evidence="2">cv. 9930</strain>
    </source>
</reference>
<reference evidence="1 2" key="4">
    <citation type="journal article" date="2011" name="BMC Genomics">
        <title>RNA-Seq improves annotation of protein-coding genes in the cucumber genome.</title>
        <authorList>
            <person name="Li Z."/>
            <person name="Zhang Z."/>
            <person name="Yan P."/>
            <person name="Huang S."/>
            <person name="Fei Z."/>
            <person name="Lin K."/>
        </authorList>
    </citation>
    <scope>NUCLEOTIDE SEQUENCE [LARGE SCALE GENOMIC DNA]</scope>
    <source>
        <strain evidence="2">cv. 9930</strain>
    </source>
</reference>
<evidence type="ECO:0000313" key="2">
    <source>
        <dbReference type="Proteomes" id="UP000029981"/>
    </source>
</evidence>
<evidence type="ECO:0000313" key="1">
    <source>
        <dbReference type="EMBL" id="KGN57313.1"/>
    </source>
</evidence>
<proteinExistence type="predicted"/>
<dbReference type="Gramene" id="KGN57313">
    <property type="protein sequence ID" value="KGN57313"/>
    <property type="gene ID" value="Csa_3G178540"/>
</dbReference>
<reference evidence="1 2" key="3">
    <citation type="journal article" date="2010" name="BMC Genomics">
        <title>Transcriptome sequencing and comparative analysis of cucumber flowers with different sex types.</title>
        <authorList>
            <person name="Guo S."/>
            <person name="Zheng Y."/>
            <person name="Joung J.G."/>
            <person name="Liu S."/>
            <person name="Zhang Z."/>
            <person name="Crasta O.R."/>
            <person name="Sobral B.W."/>
            <person name="Xu Y."/>
            <person name="Huang S."/>
            <person name="Fei Z."/>
        </authorList>
    </citation>
    <scope>NUCLEOTIDE SEQUENCE [LARGE SCALE GENOMIC DNA]</scope>
    <source>
        <strain evidence="2">cv. 9930</strain>
    </source>
</reference>
<organism evidence="1 2">
    <name type="scientific">Cucumis sativus</name>
    <name type="common">Cucumber</name>
    <dbReference type="NCBI Taxonomy" id="3659"/>
    <lineage>
        <taxon>Eukaryota</taxon>
        <taxon>Viridiplantae</taxon>
        <taxon>Streptophyta</taxon>
        <taxon>Embryophyta</taxon>
        <taxon>Tracheophyta</taxon>
        <taxon>Spermatophyta</taxon>
        <taxon>Magnoliopsida</taxon>
        <taxon>eudicotyledons</taxon>
        <taxon>Gunneridae</taxon>
        <taxon>Pentapetalae</taxon>
        <taxon>rosids</taxon>
        <taxon>fabids</taxon>
        <taxon>Cucurbitales</taxon>
        <taxon>Cucurbitaceae</taxon>
        <taxon>Benincaseae</taxon>
        <taxon>Cucumis</taxon>
    </lineage>
</organism>
<reference evidence="1 2" key="2">
    <citation type="journal article" date="2009" name="PLoS ONE">
        <title>An integrated genetic and cytogenetic map of the cucumber genome.</title>
        <authorList>
            <person name="Ren Y."/>
            <person name="Zhang Z."/>
            <person name="Liu J."/>
            <person name="Staub J.E."/>
            <person name="Han Y."/>
            <person name="Cheng Z."/>
            <person name="Li X."/>
            <person name="Lu J."/>
            <person name="Miao H."/>
            <person name="Kang H."/>
            <person name="Xie B."/>
            <person name="Gu X."/>
            <person name="Wang X."/>
            <person name="Du Y."/>
            <person name="Jin W."/>
            <person name="Huang S."/>
        </authorList>
    </citation>
    <scope>NUCLEOTIDE SEQUENCE [LARGE SCALE GENOMIC DNA]</scope>
    <source>
        <strain evidence="2">cv. 9930</strain>
    </source>
</reference>
<accession>A0A0A0L6B1</accession>
<dbReference type="EMBL" id="CM002924">
    <property type="protein sequence ID" value="KGN57313.1"/>
    <property type="molecule type" value="Genomic_DNA"/>
</dbReference>